<evidence type="ECO:0000256" key="1">
    <source>
        <dbReference type="SAM" id="MobiDB-lite"/>
    </source>
</evidence>
<name>A0A3P7KZ85_STRVU</name>
<evidence type="ECO:0000313" key="2">
    <source>
        <dbReference type="EMBL" id="VDM72492.1"/>
    </source>
</evidence>
<keyword evidence="3" id="KW-1185">Reference proteome</keyword>
<accession>A0A3P7KZ85</accession>
<dbReference type="AlphaFoldDB" id="A0A3P7KZ85"/>
<organism evidence="2 3">
    <name type="scientific">Strongylus vulgaris</name>
    <name type="common">Blood worm</name>
    <dbReference type="NCBI Taxonomy" id="40348"/>
    <lineage>
        <taxon>Eukaryota</taxon>
        <taxon>Metazoa</taxon>
        <taxon>Ecdysozoa</taxon>
        <taxon>Nematoda</taxon>
        <taxon>Chromadorea</taxon>
        <taxon>Rhabditida</taxon>
        <taxon>Rhabditina</taxon>
        <taxon>Rhabditomorpha</taxon>
        <taxon>Strongyloidea</taxon>
        <taxon>Strongylidae</taxon>
        <taxon>Strongylus</taxon>
    </lineage>
</organism>
<reference evidence="2 3" key="1">
    <citation type="submission" date="2018-11" db="EMBL/GenBank/DDBJ databases">
        <authorList>
            <consortium name="Pathogen Informatics"/>
        </authorList>
    </citation>
    <scope>NUCLEOTIDE SEQUENCE [LARGE SCALE GENOMIC DNA]</scope>
</reference>
<gene>
    <name evidence="2" type="ORF">SVUK_LOCUS7490</name>
</gene>
<sequence>MKVQEVLPRNFNDVAELYAIKPKNVVGNEQDILGRIIEFVLAQDNLPGHGTISTRSTHGPQSTCMSTTPLRTQAPPSKTTPKTPVPPVEPTTTENPPIKRNCLFVGDLYNYQDNGDFYRLEAELLNNVGYDIFEETASSRIALWAYGYTDFPQTVNASLEDMSEDYEQFAALLIKMKYVETSSAISTRSAIEAINVMYDTKEQLDCLVFLTAQKNTEDLPQIAPRNVEFKTVVVVGLNGTLINWD</sequence>
<proteinExistence type="predicted"/>
<feature type="region of interest" description="Disordered" evidence="1">
    <location>
        <begin position="50"/>
        <end position="94"/>
    </location>
</feature>
<dbReference type="EMBL" id="UYYB01025591">
    <property type="protein sequence ID" value="VDM72492.1"/>
    <property type="molecule type" value="Genomic_DNA"/>
</dbReference>
<protein>
    <submittedName>
        <fullName evidence="2">Uncharacterized protein</fullName>
    </submittedName>
</protein>
<feature type="compositionally biased region" description="Polar residues" evidence="1">
    <location>
        <begin position="51"/>
        <end position="71"/>
    </location>
</feature>
<evidence type="ECO:0000313" key="3">
    <source>
        <dbReference type="Proteomes" id="UP000270094"/>
    </source>
</evidence>
<dbReference type="Proteomes" id="UP000270094">
    <property type="component" value="Unassembled WGS sequence"/>
</dbReference>